<evidence type="ECO:0000313" key="2">
    <source>
        <dbReference type="EMBL" id="AFJ02233.1"/>
    </source>
</evidence>
<accession>I1YH40</accession>
<dbReference type="OrthoDB" id="7054535at2"/>
<evidence type="ECO:0000313" key="3">
    <source>
        <dbReference type="Proteomes" id="UP000009145"/>
    </source>
</evidence>
<dbReference type="Proteomes" id="UP000009145">
    <property type="component" value="Chromosome"/>
</dbReference>
<dbReference type="PATRIC" id="fig|754477.3.peg.1057"/>
<dbReference type="KEGG" id="mec:Q7C_1076"/>
<protein>
    <submittedName>
        <fullName evidence="2">Uncharacterized protein</fullName>
    </submittedName>
</protein>
<evidence type="ECO:0000256" key="1">
    <source>
        <dbReference type="SAM" id="MobiDB-lite"/>
    </source>
</evidence>
<dbReference type="eggNOG" id="ENOG502ZACU">
    <property type="taxonomic scope" value="Bacteria"/>
</dbReference>
<keyword evidence="3" id="KW-1185">Reference proteome</keyword>
<proteinExistence type="predicted"/>
<dbReference type="RefSeq" id="WP_014703653.1">
    <property type="nucleotide sequence ID" value="NC_017856.1"/>
</dbReference>
<dbReference type="STRING" id="754477.Q7C_1076"/>
<name>I1YH40_METFJ</name>
<gene>
    <name evidence="2" type="ordered locus">Q7C_1076</name>
</gene>
<organism evidence="2 3">
    <name type="scientific">Methylophaga frappieri (strain ATCC BAA-2434 / DSM 25690 / JAM7)</name>
    <dbReference type="NCBI Taxonomy" id="754477"/>
    <lineage>
        <taxon>Bacteria</taxon>
        <taxon>Pseudomonadati</taxon>
        <taxon>Pseudomonadota</taxon>
        <taxon>Gammaproteobacteria</taxon>
        <taxon>Thiotrichales</taxon>
        <taxon>Piscirickettsiaceae</taxon>
        <taxon>Methylophaga</taxon>
    </lineage>
</organism>
<feature type="region of interest" description="Disordered" evidence="1">
    <location>
        <begin position="474"/>
        <end position="510"/>
    </location>
</feature>
<reference evidence="2 3" key="1">
    <citation type="journal article" date="2012" name="J. Bacteriol.">
        <title>Complete genome sequences of Methylophaga sp. strain JAM1 and Methylophaga sp. strain JAM7.</title>
        <authorList>
            <person name="Villeneuve C."/>
            <person name="Martineau C."/>
            <person name="Mauffrey F."/>
            <person name="Villemur R."/>
        </authorList>
    </citation>
    <scope>NUCLEOTIDE SEQUENCE [LARGE SCALE GENOMIC DNA]</scope>
    <source>
        <strain evidence="2 3">JAM7</strain>
    </source>
</reference>
<dbReference type="AlphaFoldDB" id="I1YH40"/>
<sequence length="866" mass="95347">MLWQAVLPAPAYGQTWQVTEFELYGDAPVDEHDWIAEESASIQPALSDEMIQDIEEFLGQTAKLYAKLGFADPVAKGAIDSVVIGKNGRKVIRVYVYPTENGPGGWYSSGKPCAMPVTSRKVLNINTFNRYKGKQVSDAAYQTLAHELFHAVQRASDSHTQCGLSDWISEGTADAVAYFASNKLRKTQFKLERRNIQTIKLYGARGYNTPLNKPEDALGGYLTSSFWRYLAEVSAASRQGIVHPGAAPADEDYRYLADLLNTPYTDKLTPDNEIKWLNRWMRTYPHIRTNLATAYSGFVTTFAEILHTRVGQLSFIPDPTEWEPRWLKRLFGRCPFVGHVSDFDSLQHQIVIKENGAACFFIMVDPNTNQSAIKIELVGTDVKAMQQLRIGMQDGSFLSAPILSSRSEDYAVQVVASWTFPALKNTRMTFVVANMASEPERSQSVTPDFQIMAGNYRFTLGGGEVGPVLPGIYGPQQMTPPASSGKPNPTKPTRKKLAEKKQADALRDPAMQLSPVGKANRKNYADPTECNLTQKQLNLCDAQLLIDLQVVGFPAQRAMLAADSFESPQSFLGVNPNNLDEIRQVSAILDQEIAAIDGRKIRIAVPKIDYGFSGQFDNAELIVAKANDSHYQYRAYGPTVRDGNRTYHQPPNGRVHIKTYSPTQLSGTFEADLIDEANPGPDEAPLVATQIRGEFLIPSPWRGDDDFQVDEQSTRQALIQNTLKTTPFGAAPIQAIIENMSAPPADLCAAGITDAELSAMGFKSGCGNQTESTSAVTTPHCRCDCAVHQQESAQTACQSQCQTAWQTCPSPASETAGDKTLAAQAAELDALLKAKNLPDAIREANIATFRALPEPQRLQLLEQFRQ</sequence>
<dbReference type="HOGENOM" id="CLU_330875_0_0_6"/>
<dbReference type="EMBL" id="CP003380">
    <property type="protein sequence ID" value="AFJ02233.1"/>
    <property type="molecule type" value="Genomic_DNA"/>
</dbReference>
<feature type="compositionally biased region" description="Polar residues" evidence="1">
    <location>
        <begin position="476"/>
        <end position="487"/>
    </location>
</feature>